<dbReference type="EMBL" id="JABXWP010000003">
    <property type="protein sequence ID" value="NVO87471.1"/>
    <property type="molecule type" value="Genomic_DNA"/>
</dbReference>
<sequence>MLNLNDTHLAALIAKPLNVSQLRQQISTAYQTEADRLADSPLWGSNDDALTALLASYTGLMRDKLYQTLQNIAAIPTNFLQTLWFKDTTSDPHHSEITLIQATEEDNQPLLTIVDPLSPSATLKAVNLPTLLQITASDSNALPYDADEIKALSALTKALNQGGYQFATIDETVLQPINGLHFKTRFDNLKPLVAKKTVVKAGEFSIQTNLDRDSKVLDYQVLDEDGHDWKDLGSEEVKGDRFEWASTTIPEELVNHHLKLVVRVSAGTNSPALDELFVIASSNAILMRQGSHQGVYELPLPNQKLFTVMVNPDNNMIYLKYPDPETQVIELNRQYPFIGEWLKAVLPQKRAFN</sequence>
<dbReference type="EMBL" id="PKJX01000004">
    <property type="protein sequence ID" value="PLA56409.1"/>
    <property type="molecule type" value="Genomic_DNA"/>
</dbReference>
<reference evidence="3 6" key="2">
    <citation type="submission" date="2017-12" db="EMBL/GenBank/DDBJ databases">
        <title>Phylogenetic diversity of female urinary microbiome.</title>
        <authorList>
            <person name="Thomas-White K."/>
            <person name="Wolfe A.J."/>
        </authorList>
    </citation>
    <scope>NUCLEOTIDE SEQUENCE [LARGE SCALE GENOMIC DNA]</scope>
    <source>
        <strain evidence="3 6">UMB0004</strain>
    </source>
</reference>
<dbReference type="Proteomes" id="UP000234212">
    <property type="component" value="Unassembled WGS sequence"/>
</dbReference>
<evidence type="ECO:0000313" key="4">
    <source>
        <dbReference type="EMBL" id="THC80948.1"/>
    </source>
</evidence>
<accession>A0A0D6UDC4</accession>
<dbReference type="GeneID" id="69831173"/>
<reference evidence="1 8" key="4">
    <citation type="submission" date="2020-06" db="EMBL/GenBank/DDBJ databases">
        <title>Lactobacillus rhamnosus QC,genome.</title>
        <authorList>
            <person name="Yi H."/>
            <person name="Jin M."/>
        </authorList>
    </citation>
    <scope>NUCLEOTIDE SEQUENCE [LARGE SCALE GENOMIC DNA]</scope>
    <source>
        <strain evidence="1 8">QC</strain>
    </source>
</reference>
<dbReference type="AlphaFoldDB" id="A0A2A5L8H3"/>
<protein>
    <submittedName>
        <fullName evidence="1">Uncharacterized protein</fullName>
    </submittedName>
</protein>
<accession>A0A2A5L8H3</accession>
<comment type="caution">
    <text evidence="1">The sequence shown here is derived from an EMBL/GenBank/DDBJ whole genome shotgun (WGS) entry which is preliminary data.</text>
</comment>
<evidence type="ECO:0000313" key="1">
    <source>
        <dbReference type="EMBL" id="NVO87471.1"/>
    </source>
</evidence>
<dbReference type="EMBL" id="MTJY01000019">
    <property type="protein sequence ID" value="ONN75483.1"/>
    <property type="molecule type" value="Genomic_DNA"/>
</dbReference>
<organism evidence="1 8">
    <name type="scientific">Lacticaseibacillus rhamnosus</name>
    <name type="common">Lactobacillus rhamnosus</name>
    <dbReference type="NCBI Taxonomy" id="47715"/>
    <lineage>
        <taxon>Bacteria</taxon>
        <taxon>Bacillati</taxon>
        <taxon>Bacillota</taxon>
        <taxon>Bacilli</taxon>
        <taxon>Lactobacillales</taxon>
        <taxon>Lactobacillaceae</taxon>
        <taxon>Lacticaseibacillus</taxon>
    </lineage>
</organism>
<dbReference type="Proteomes" id="UP000307517">
    <property type="component" value="Unassembled WGS sequence"/>
</dbReference>
<dbReference type="Proteomes" id="UP000542889">
    <property type="component" value="Unassembled WGS sequence"/>
</dbReference>
<evidence type="ECO:0000313" key="7">
    <source>
        <dbReference type="Proteomes" id="UP000307517"/>
    </source>
</evidence>
<name>A0A2A5L8H3_LACRH</name>
<proteinExistence type="predicted"/>
<dbReference type="EMBL" id="SSHM01000001">
    <property type="protein sequence ID" value="THC80948.1"/>
    <property type="molecule type" value="Genomic_DNA"/>
</dbReference>
<reference evidence="2 5" key="1">
    <citation type="submission" date="2017-01" db="EMBL/GenBank/DDBJ databases">
        <title>In silico prediction, in vitro antibacterial spectrum and physicochemical properties of a putative bacteriocin produced by Lactobacillus rhamnosus strain L156.4.</title>
        <authorList>
            <person name="Silveira A.M."/>
            <person name="Monteiro A.S."/>
            <person name="Santos V.L."/>
            <person name="Nicoli J.R."/>
            <person name="Azevedo V."/>
            <person name="Soares S.C."/>
            <person name="Castro-Oliveira L."/>
            <person name="Dias-Souza M.V."/>
            <person name="Nardi R.M."/>
        </authorList>
    </citation>
    <scope>NUCLEOTIDE SEQUENCE [LARGE SCALE GENOMIC DNA]</scope>
    <source>
        <strain evidence="2 5">L156.4</strain>
    </source>
</reference>
<reference evidence="4 7" key="3">
    <citation type="submission" date="2019-04" db="EMBL/GenBank/DDBJ databases">
        <title>Genome Announcement to Ensure Probiotic Safety of Lactobacillus rhamnosus UBLR-58.</title>
        <authorList>
            <person name="Sulthana A."/>
            <person name="Lakshmi S.G."/>
            <person name="Madempudi R.S."/>
        </authorList>
    </citation>
    <scope>NUCLEOTIDE SEQUENCE [LARGE SCALE GENOMIC DNA]</scope>
    <source>
        <strain evidence="4 7">UBLR-58</strain>
    </source>
</reference>
<dbReference type="Proteomes" id="UP000189067">
    <property type="component" value="Unassembled WGS sequence"/>
</dbReference>
<evidence type="ECO:0000313" key="6">
    <source>
        <dbReference type="Proteomes" id="UP000234212"/>
    </source>
</evidence>
<dbReference type="RefSeq" id="WP_005684104.1">
    <property type="nucleotide sequence ID" value="NZ_CABFNI010000005.1"/>
</dbReference>
<evidence type="ECO:0000313" key="5">
    <source>
        <dbReference type="Proteomes" id="UP000189067"/>
    </source>
</evidence>
<evidence type="ECO:0000313" key="3">
    <source>
        <dbReference type="EMBL" id="PLA56409.1"/>
    </source>
</evidence>
<evidence type="ECO:0000313" key="2">
    <source>
        <dbReference type="EMBL" id="ONN75483.1"/>
    </source>
</evidence>
<gene>
    <name evidence="2" type="ORF">BWR10_03125</name>
    <name evidence="3" type="ORF">CYJ91_09650</name>
    <name evidence="4" type="ORF">E6L36_11595</name>
    <name evidence="1" type="ORF">HWN39_03045</name>
</gene>
<evidence type="ECO:0000313" key="8">
    <source>
        <dbReference type="Proteomes" id="UP000542889"/>
    </source>
</evidence>